<sequence>MKKITLLIVLLFVTYIGNSQTTLTAGDIAFVGSNSDGATNADDTVAFVLLKDIDAATTIIFTDMGWNDGTGFFAISGDGEFTWTSGSARSAGDVVTIDMSPLFPAAYSSIGDQLFAIQGSTAAPIFIAGLQFNDAPGDDANWDGAATTNSTSALPNALVTGTTAVRLVPESDNWQFSCALAGGPVTGTAAQIRAIVNNRVNWVDSQSVAYNPALEAGCTFTISTGGDTTPPVISCAPTPAPIIAGTNGMAAIPDLVSGTTATDNVSIPANITITQSPTAGTMAGVGVNSVVLTATDEAGNTASCTIPVTINEPPSTTLASGDIAFVGFNLDDTDSFAFIILKDIIAGTNIKFTDCGVTNPNTISCAGAGGDASATWYASSAMSAGDIVTLPGSFMAGSVLSSIGDQLFAYQGTAASPNFITGVHSNVDPGVTNDTDWDGGNTSSTTTSLPDQLTNGVNAIRLYVAGAPETEVDNWQFDCSSVPGGVPITGTAAQISAIINDIQYWVNNDATEFVPTANSGCGYSVILTLFAAPADLCIDAGVQTSLGGGTPTGGVYSGPGVTDDGNGLTYSFDPATAGVGIHTLTYTENGNSATDDVEVFALDDASFNYSAASYCANDADPTPTITGLGGGTFTSGAGLSINASTGAIDVSASTPGTYTITYTTAGTCPNAASVSVTINALDDASFNYNAANYCVNETDPTPTITGLGGGTFTSGAGLSINASTGAIDVSASTPGTYTVTYTTAGTCPNAASVSVTINALDDASFNYGAASYCVSAADPTPTITGLGGGTFTSAPAGLSINAATGLIDVSASTPGIYTVTYTTAGTCTNSSGVSVTINALDDASFNYGAASYCVSAADPTPTITGVAGGTFTSGAGLSINAATGTIDVSASTPGAYTVTYTTSGTCPNISSVSVTINALDDASFNYSAAAYCADEADPTPTITGVAGGTFTSGAGLSINAATGTIDVSASTPGTYTITYTTAGVCTNSSSVSVTINALDDASFNYSAAAYCVDAADPTPTITGLGGGTFTSGAGLSINAGTGTIDVSASTPGAYTVTYTTSGTCPNSSSVSVTINALPTVTFSAPMSPVCPSAVLTGQGGGTPMGGVYSGPGVTDDGNGMTYTFDAGAAGNGTHILTYTFSDANGCTNSASDSVTVEDTEPPVANCAAPFTIQLDV</sequence>
<feature type="non-terminal residue" evidence="4">
    <location>
        <position position="1176"/>
    </location>
</feature>
<feature type="signal peptide" evidence="2">
    <location>
        <begin position="1"/>
        <end position="21"/>
    </location>
</feature>
<reference evidence="4 5" key="1">
    <citation type="submission" date="2019-08" db="EMBL/GenBank/DDBJ databases">
        <title>Genome of Aequorivita antarctica SW49 (type strain).</title>
        <authorList>
            <person name="Bowman J.P."/>
        </authorList>
    </citation>
    <scope>NUCLEOTIDE SEQUENCE [LARGE SCALE GENOMIC DNA]</scope>
    <source>
        <strain evidence="4 5">SW49</strain>
    </source>
</reference>
<keyword evidence="2" id="KW-0732">Signal</keyword>
<evidence type="ECO:0000313" key="4">
    <source>
        <dbReference type="EMBL" id="TXD71335.1"/>
    </source>
</evidence>
<organism evidence="4 5">
    <name type="scientific">Aequorivita antarctica</name>
    <dbReference type="NCBI Taxonomy" id="153266"/>
    <lineage>
        <taxon>Bacteria</taxon>
        <taxon>Pseudomonadati</taxon>
        <taxon>Bacteroidota</taxon>
        <taxon>Flavobacteriia</taxon>
        <taxon>Flavobacteriales</taxon>
        <taxon>Flavobacteriaceae</taxon>
        <taxon>Aequorivita</taxon>
    </lineage>
</organism>
<dbReference type="PROSITE" id="PS50825">
    <property type="entry name" value="HYR"/>
    <property type="match status" value="1"/>
</dbReference>
<evidence type="ECO:0000313" key="5">
    <source>
        <dbReference type="Proteomes" id="UP000321497"/>
    </source>
</evidence>
<dbReference type="EMBL" id="VORT01000021">
    <property type="protein sequence ID" value="TXD71335.1"/>
    <property type="molecule type" value="Genomic_DNA"/>
</dbReference>
<dbReference type="Pfam" id="PF02494">
    <property type="entry name" value="HYR"/>
    <property type="match status" value="1"/>
</dbReference>
<accession>A0A5C6YUU1</accession>
<feature type="domain" description="HYR" evidence="3">
    <location>
        <begin position="226"/>
        <end position="312"/>
    </location>
</feature>
<dbReference type="AlphaFoldDB" id="A0A5C6YUU1"/>
<protein>
    <submittedName>
        <fullName evidence="4">HYR domain-containing protein</fullName>
    </submittedName>
</protein>
<feature type="chain" id="PRO_5023081236" evidence="2">
    <location>
        <begin position="22"/>
        <end position="1176"/>
    </location>
</feature>
<evidence type="ECO:0000256" key="1">
    <source>
        <dbReference type="ARBA" id="ARBA00022737"/>
    </source>
</evidence>
<comment type="caution">
    <text evidence="4">The sequence shown here is derived from an EMBL/GenBank/DDBJ whole genome shotgun (WGS) entry which is preliminary data.</text>
</comment>
<dbReference type="InterPro" id="IPR003410">
    <property type="entry name" value="HYR_dom"/>
</dbReference>
<keyword evidence="5" id="KW-1185">Reference proteome</keyword>
<evidence type="ECO:0000256" key="2">
    <source>
        <dbReference type="SAM" id="SignalP"/>
    </source>
</evidence>
<proteinExistence type="predicted"/>
<name>A0A5C6YUU1_9FLAO</name>
<dbReference type="RefSeq" id="WP_146848181.1">
    <property type="nucleotide sequence ID" value="NZ_VORT01000021.1"/>
</dbReference>
<keyword evidence="1" id="KW-0677">Repeat</keyword>
<dbReference type="Proteomes" id="UP000321497">
    <property type="component" value="Unassembled WGS sequence"/>
</dbReference>
<evidence type="ECO:0000259" key="3">
    <source>
        <dbReference type="PROSITE" id="PS50825"/>
    </source>
</evidence>
<gene>
    <name evidence="4" type="ORF">ESU54_17265</name>
</gene>